<reference evidence="9 10" key="1">
    <citation type="submission" date="2020-08" db="EMBL/GenBank/DDBJ databases">
        <title>Genome public.</title>
        <authorList>
            <person name="Liu C."/>
            <person name="Sun Q."/>
        </authorList>
    </citation>
    <scope>NUCLEOTIDE SEQUENCE [LARGE SCALE GENOMIC DNA]</scope>
    <source>
        <strain evidence="9 10">NSJ-10</strain>
    </source>
</reference>
<feature type="active site" description="Proton acceptor; specific for L-alanine" evidence="5">
    <location>
        <position position="266"/>
    </location>
</feature>
<proteinExistence type="inferred from homology"/>
<dbReference type="GO" id="GO:0008784">
    <property type="term" value="F:alanine racemase activity"/>
    <property type="evidence" value="ECO:0007669"/>
    <property type="project" value="UniProtKB-UniRule"/>
</dbReference>
<feature type="binding site" evidence="5 7">
    <location>
        <position position="135"/>
    </location>
    <ligand>
        <name>substrate</name>
    </ligand>
</feature>
<dbReference type="PANTHER" id="PTHR30511">
    <property type="entry name" value="ALANINE RACEMASE"/>
    <property type="match status" value="1"/>
</dbReference>
<dbReference type="PRINTS" id="PR00992">
    <property type="entry name" value="ALARACEMASE"/>
</dbReference>
<feature type="active site" description="Proton acceptor; specific for D-alanine" evidence="5">
    <location>
        <position position="38"/>
    </location>
</feature>
<evidence type="ECO:0000256" key="4">
    <source>
        <dbReference type="ARBA" id="ARBA00023235"/>
    </source>
</evidence>
<dbReference type="SMART" id="SM01005">
    <property type="entry name" value="Ala_racemase_C"/>
    <property type="match status" value="1"/>
</dbReference>
<comment type="caution">
    <text evidence="9">The sequence shown here is derived from an EMBL/GenBank/DDBJ whole genome shotgun (WGS) entry which is preliminary data.</text>
</comment>
<dbReference type="RefSeq" id="WP_186847652.1">
    <property type="nucleotide sequence ID" value="NZ_JACOOX010000004.1"/>
</dbReference>
<comment type="similarity">
    <text evidence="5">Belongs to the alanine racemase family.</text>
</comment>
<evidence type="ECO:0000256" key="3">
    <source>
        <dbReference type="ARBA" id="ARBA00022898"/>
    </source>
</evidence>
<dbReference type="Pfam" id="PF00842">
    <property type="entry name" value="Ala_racemase_C"/>
    <property type="match status" value="1"/>
</dbReference>
<keyword evidence="4 5" id="KW-0413">Isomerase</keyword>
<dbReference type="UniPathway" id="UPA00042">
    <property type="reaction ID" value="UER00497"/>
</dbReference>
<dbReference type="SUPFAM" id="SSF50621">
    <property type="entry name" value="Alanine racemase C-terminal domain-like"/>
    <property type="match status" value="1"/>
</dbReference>
<evidence type="ECO:0000313" key="9">
    <source>
        <dbReference type="EMBL" id="MBC5662878.1"/>
    </source>
</evidence>
<dbReference type="PROSITE" id="PS00395">
    <property type="entry name" value="ALANINE_RACEMASE"/>
    <property type="match status" value="1"/>
</dbReference>
<dbReference type="GO" id="GO:0030632">
    <property type="term" value="P:D-alanine biosynthetic process"/>
    <property type="evidence" value="ECO:0007669"/>
    <property type="project" value="UniProtKB-UniRule"/>
</dbReference>
<feature type="binding site" evidence="5 7">
    <location>
        <position position="314"/>
    </location>
    <ligand>
        <name>substrate</name>
    </ligand>
</feature>
<dbReference type="InterPro" id="IPR009006">
    <property type="entry name" value="Ala_racemase/Decarboxylase_C"/>
</dbReference>
<dbReference type="InterPro" id="IPR011079">
    <property type="entry name" value="Ala_racemase_C"/>
</dbReference>
<feature type="modified residue" description="N6-(pyridoxal phosphate)lysine" evidence="5 6">
    <location>
        <position position="38"/>
    </location>
</feature>
<dbReference type="HAMAP" id="MF_01201">
    <property type="entry name" value="Ala_racemase"/>
    <property type="match status" value="1"/>
</dbReference>
<dbReference type="Gene3D" id="3.20.20.10">
    <property type="entry name" value="Alanine racemase"/>
    <property type="match status" value="1"/>
</dbReference>
<comment type="cofactor">
    <cofactor evidence="2 5 6">
        <name>pyridoxal 5'-phosphate</name>
        <dbReference type="ChEBI" id="CHEBI:597326"/>
    </cofactor>
</comment>
<dbReference type="InterPro" id="IPR001608">
    <property type="entry name" value="Ala_racemase_N"/>
</dbReference>
<comment type="function">
    <text evidence="5">Catalyzes the interconversion of L-alanine and D-alanine. May also act on other amino acids.</text>
</comment>
<evidence type="ECO:0000256" key="5">
    <source>
        <dbReference type="HAMAP-Rule" id="MF_01201"/>
    </source>
</evidence>
<dbReference type="InterPro" id="IPR020622">
    <property type="entry name" value="Ala_racemase_pyridoxalP-BS"/>
</dbReference>
<organism evidence="9 10">
    <name type="scientific">Coprococcus hominis</name>
    <name type="common">ex Liu et al. 2022</name>
    <dbReference type="NCBI Taxonomy" id="2763039"/>
    <lineage>
        <taxon>Bacteria</taxon>
        <taxon>Bacillati</taxon>
        <taxon>Bacillota</taxon>
        <taxon>Clostridia</taxon>
        <taxon>Lachnospirales</taxon>
        <taxon>Lachnospiraceae</taxon>
        <taxon>Coprococcus</taxon>
    </lineage>
</organism>
<evidence type="ECO:0000256" key="2">
    <source>
        <dbReference type="ARBA" id="ARBA00001933"/>
    </source>
</evidence>
<dbReference type="CDD" id="cd00430">
    <property type="entry name" value="PLPDE_III_AR"/>
    <property type="match status" value="1"/>
</dbReference>
<evidence type="ECO:0000256" key="1">
    <source>
        <dbReference type="ARBA" id="ARBA00000316"/>
    </source>
</evidence>
<comment type="catalytic activity">
    <reaction evidence="1 5">
        <text>L-alanine = D-alanine</text>
        <dbReference type="Rhea" id="RHEA:20249"/>
        <dbReference type="ChEBI" id="CHEBI:57416"/>
        <dbReference type="ChEBI" id="CHEBI:57972"/>
        <dbReference type="EC" id="5.1.1.1"/>
    </reaction>
</comment>
<evidence type="ECO:0000256" key="7">
    <source>
        <dbReference type="PIRSR" id="PIRSR600821-52"/>
    </source>
</evidence>
<dbReference type="EC" id="5.1.1.1" evidence="5"/>
<keyword evidence="10" id="KW-1185">Reference proteome</keyword>
<dbReference type="InterPro" id="IPR029066">
    <property type="entry name" value="PLP-binding_barrel"/>
</dbReference>
<dbReference type="EMBL" id="JACOOX010000004">
    <property type="protein sequence ID" value="MBC5662878.1"/>
    <property type="molecule type" value="Genomic_DNA"/>
</dbReference>
<evidence type="ECO:0000313" key="10">
    <source>
        <dbReference type="Proteomes" id="UP000615234"/>
    </source>
</evidence>
<evidence type="ECO:0000256" key="6">
    <source>
        <dbReference type="PIRSR" id="PIRSR600821-50"/>
    </source>
</evidence>
<dbReference type="FunFam" id="3.20.20.10:FF:000002">
    <property type="entry name" value="Alanine racemase"/>
    <property type="match status" value="1"/>
</dbReference>
<protein>
    <recommendedName>
        <fullName evidence="5">Alanine racemase</fullName>
        <ecNumber evidence="5">5.1.1.1</ecNumber>
    </recommendedName>
</protein>
<dbReference type="FunFam" id="2.40.37.10:FF:000006">
    <property type="entry name" value="Alanine racemase"/>
    <property type="match status" value="1"/>
</dbReference>
<comment type="pathway">
    <text evidence="5">Amino-acid biosynthesis; D-alanine biosynthesis; D-alanine from L-alanine: step 1/1.</text>
</comment>
<keyword evidence="3 5" id="KW-0663">Pyridoxal phosphate</keyword>
<accession>A0A8I0AFD3</accession>
<gene>
    <name evidence="9" type="primary">alr</name>
    <name evidence="9" type="ORF">H8S09_08230</name>
</gene>
<name>A0A8I0AFD3_9FIRM</name>
<dbReference type="GO" id="GO:0009252">
    <property type="term" value="P:peptidoglycan biosynthetic process"/>
    <property type="evidence" value="ECO:0007669"/>
    <property type="project" value="TreeGrafter"/>
</dbReference>
<feature type="domain" description="Alanine racemase C-terminal" evidence="8">
    <location>
        <begin position="245"/>
        <end position="373"/>
    </location>
</feature>
<dbReference type="SUPFAM" id="SSF51419">
    <property type="entry name" value="PLP-binding barrel"/>
    <property type="match status" value="1"/>
</dbReference>
<dbReference type="InterPro" id="IPR000821">
    <property type="entry name" value="Ala_racemase"/>
</dbReference>
<dbReference type="NCBIfam" id="TIGR00492">
    <property type="entry name" value="alr"/>
    <property type="match status" value="1"/>
</dbReference>
<dbReference type="GO" id="GO:0030170">
    <property type="term" value="F:pyridoxal phosphate binding"/>
    <property type="evidence" value="ECO:0007669"/>
    <property type="project" value="UniProtKB-UniRule"/>
</dbReference>
<dbReference type="PANTHER" id="PTHR30511:SF0">
    <property type="entry name" value="ALANINE RACEMASE, CATABOLIC-RELATED"/>
    <property type="match status" value="1"/>
</dbReference>
<dbReference type="Gene3D" id="2.40.37.10">
    <property type="entry name" value="Lyase, Ornithine Decarboxylase, Chain A, domain 1"/>
    <property type="match status" value="1"/>
</dbReference>
<dbReference type="Proteomes" id="UP000615234">
    <property type="component" value="Unassembled WGS sequence"/>
</dbReference>
<sequence>MNKYRRIEADINLDNIRENIKMMKACVPESMKMLAVIKADAYGHGAVEVSRALSDLTDFYAVACIDEAVELRHAGCEKPLLILGYTDPSEYDELITYDVRPAMYDKAECAILSDDAVKKGSKAKIHIKMDTGMSRIGFQCDDAGINDIVEIAHMPGIEIEGIFTHYSKADEYDKTAANGQLALFRSVIGRLEERGISIPVKHISNSAGIMEMDNEGFDMVRSGIVTYGLYPSDEVDHSIAVLKPAMELLAKVVHVKNVKAGTGIGYGWTFVAPHDMRIATVSAGYADGYPRAQSNIGRVIIHGKYAPITGRVCMDQFMIDVSDIPETSVGDTVVLIGKCGHKEITVEEVAEPANSFNYELICNIGRRVPRVYIRDGKEVGEVNYLRRN</sequence>
<dbReference type="GO" id="GO:0005829">
    <property type="term" value="C:cytosol"/>
    <property type="evidence" value="ECO:0007669"/>
    <property type="project" value="TreeGrafter"/>
</dbReference>
<dbReference type="AlphaFoldDB" id="A0A8I0AFD3"/>
<dbReference type="Pfam" id="PF01168">
    <property type="entry name" value="Ala_racemase_N"/>
    <property type="match status" value="1"/>
</dbReference>
<evidence type="ECO:0000259" key="8">
    <source>
        <dbReference type="SMART" id="SM01005"/>
    </source>
</evidence>